<dbReference type="InterPro" id="IPR024726">
    <property type="entry name" value="FhuF_C"/>
</dbReference>
<feature type="domain" description="Aerobactin siderophore biosynthesis IucA/IucC-like C-terminal" evidence="2">
    <location>
        <begin position="62"/>
        <end position="207"/>
    </location>
</feature>
<evidence type="ECO:0000313" key="5">
    <source>
        <dbReference type="Proteomes" id="UP001255917"/>
    </source>
</evidence>
<dbReference type="NCBIfam" id="TIGR03951">
    <property type="entry name" value="Fe_III_red_FhuF"/>
    <property type="match status" value="1"/>
</dbReference>
<dbReference type="Pfam" id="PF06276">
    <property type="entry name" value="FhuF"/>
    <property type="match status" value="1"/>
</dbReference>
<evidence type="ECO:0000313" key="4">
    <source>
        <dbReference type="EMBL" id="MDT8880462.1"/>
    </source>
</evidence>
<proteinExistence type="predicted"/>
<protein>
    <submittedName>
        <fullName evidence="4">Siderophore-iron reductase FhuF</fullName>
    </submittedName>
</protein>
<sequence length="267" mass="28926">MAHALATLYIGPLEGLTPPRVAPTPGPDALPARTLLEPAYLAELFERFGRTYGHGDRRAVASLWSKWHFSALAAHGLAANLLLERDLPLGLHELHLVQSDEGQTAGLMLPHAGKPLAELDPGARFATLLDAHLTPLIEALAGATGASPKVFWSNAGNYFEYFAGALADHPMAEPDVGEPAQALMERRSLPDGRRNPLFRPVRYVTPADPGKPARVRRLCCIRYLIDELGYCANCPLECRRGTKPARDSAKEDSAGTGRDGQEGSLRR</sequence>
<evidence type="ECO:0000259" key="2">
    <source>
        <dbReference type="Pfam" id="PF06276"/>
    </source>
</evidence>
<dbReference type="InterPro" id="IPR008090">
    <property type="entry name" value="Fe_iron_reduct"/>
</dbReference>
<feature type="region of interest" description="Disordered" evidence="1">
    <location>
        <begin position="242"/>
        <end position="267"/>
    </location>
</feature>
<keyword evidence="5" id="KW-1185">Reference proteome</keyword>
<feature type="domain" description="Ferric siderophore reductase C-terminal" evidence="3">
    <location>
        <begin position="216"/>
        <end position="236"/>
    </location>
</feature>
<organism evidence="4 5">
    <name type="scientific">Halomonas saccharevitans</name>
    <dbReference type="NCBI Taxonomy" id="416872"/>
    <lineage>
        <taxon>Bacteria</taxon>
        <taxon>Pseudomonadati</taxon>
        <taxon>Pseudomonadota</taxon>
        <taxon>Gammaproteobacteria</taxon>
        <taxon>Oceanospirillales</taxon>
        <taxon>Halomonadaceae</taxon>
        <taxon>Halomonas</taxon>
    </lineage>
</organism>
<comment type="caution">
    <text evidence="4">The sequence shown here is derived from an EMBL/GenBank/DDBJ whole genome shotgun (WGS) entry which is preliminary data.</text>
</comment>
<dbReference type="RefSeq" id="WP_315586925.1">
    <property type="nucleotide sequence ID" value="NZ_JAVXUR010000005.1"/>
</dbReference>
<dbReference type="InterPro" id="IPR022770">
    <property type="entry name" value="IucA/IucC-like_C"/>
</dbReference>
<dbReference type="Pfam" id="PF11575">
    <property type="entry name" value="FhuF_C"/>
    <property type="match status" value="1"/>
</dbReference>
<reference evidence="5" key="1">
    <citation type="submission" date="2023-07" db="EMBL/GenBank/DDBJ databases">
        <title>Substrates and metabolic shifts associated with increased methane emissions in unrestored hypersaline salterns.</title>
        <authorList>
            <person name="Bueno De Mesquita C.P."/>
            <person name="Tringe S.G."/>
        </authorList>
    </citation>
    <scope>NUCLEOTIDE SEQUENCE [LARGE SCALE GENOMIC DNA]</scope>
    <source>
        <strain evidence="5">I4</strain>
    </source>
</reference>
<evidence type="ECO:0000256" key="1">
    <source>
        <dbReference type="SAM" id="MobiDB-lite"/>
    </source>
</evidence>
<evidence type="ECO:0000259" key="3">
    <source>
        <dbReference type="Pfam" id="PF11575"/>
    </source>
</evidence>
<dbReference type="Proteomes" id="UP001255917">
    <property type="component" value="Unassembled WGS sequence"/>
</dbReference>
<name>A0ABU3NJP1_9GAMM</name>
<gene>
    <name evidence="4" type="primary">fhuF</name>
    <name evidence="4" type="ORF">RSO68_13375</name>
</gene>
<dbReference type="EMBL" id="JAVXUR010000005">
    <property type="protein sequence ID" value="MDT8880462.1"/>
    <property type="molecule type" value="Genomic_DNA"/>
</dbReference>
<accession>A0ABU3NJP1</accession>